<name>A0A7I8IV32_SPIIN</name>
<feature type="compositionally biased region" description="Basic residues" evidence="1">
    <location>
        <begin position="139"/>
        <end position="152"/>
    </location>
</feature>
<keyword evidence="5" id="KW-1185">Reference proteome</keyword>
<feature type="region of interest" description="Disordered" evidence="1">
    <location>
        <begin position="129"/>
        <end position="167"/>
    </location>
</feature>
<feature type="compositionally biased region" description="Basic and acidic residues" evidence="1">
    <location>
        <begin position="129"/>
        <end position="138"/>
    </location>
</feature>
<keyword evidence="2" id="KW-0472">Membrane</keyword>
<accession>A0A7I8IV32</accession>
<organism evidence="3">
    <name type="scientific">Spirodela intermedia</name>
    <name type="common">Intermediate duckweed</name>
    <dbReference type="NCBI Taxonomy" id="51605"/>
    <lineage>
        <taxon>Eukaryota</taxon>
        <taxon>Viridiplantae</taxon>
        <taxon>Streptophyta</taxon>
        <taxon>Embryophyta</taxon>
        <taxon>Tracheophyta</taxon>
        <taxon>Spermatophyta</taxon>
        <taxon>Magnoliopsida</taxon>
        <taxon>Liliopsida</taxon>
        <taxon>Araceae</taxon>
        <taxon>Lemnoideae</taxon>
        <taxon>Spirodela</taxon>
    </lineage>
</organism>
<evidence type="ECO:0000313" key="3">
    <source>
        <dbReference type="EMBL" id="CAA2622066.1"/>
    </source>
</evidence>
<gene>
    <name evidence="3" type="ORF">SI7747_06008132</name>
    <name evidence="4" type="ORF">SI8410_06008773</name>
</gene>
<keyword evidence="2" id="KW-1133">Transmembrane helix</keyword>
<dbReference type="GO" id="GO:0009535">
    <property type="term" value="C:chloroplast thylakoid membrane"/>
    <property type="evidence" value="ECO:0007669"/>
    <property type="project" value="TreeGrafter"/>
</dbReference>
<sequence length="167" mass="17490">MAAAVAAASAVSLSSPSRACRHPLVFVSSAASSFSLFSPPKSSSRLRSPAVGISLGRVRHGPVAAASGETVPSEALVEGSQRAVVAATDDATTTVISVLLFIAFVGLSILTVGVVYIAVADFLQKREREKFEKEETEKKKKSGKRVKTKARTGPRGFGQKVEGEDDD</sequence>
<dbReference type="PANTHER" id="PTHR36735:SF1">
    <property type="entry name" value="TRANSMEMBRANE PROTEIN"/>
    <property type="match status" value="1"/>
</dbReference>
<evidence type="ECO:0000313" key="4">
    <source>
        <dbReference type="EMBL" id="CAA7398108.1"/>
    </source>
</evidence>
<dbReference type="EMBL" id="LR746269">
    <property type="protein sequence ID" value="CAA7398108.1"/>
    <property type="molecule type" value="Genomic_DNA"/>
</dbReference>
<evidence type="ECO:0000256" key="1">
    <source>
        <dbReference type="SAM" id="MobiDB-lite"/>
    </source>
</evidence>
<keyword evidence="2" id="KW-0812">Transmembrane</keyword>
<dbReference type="Proteomes" id="UP000663760">
    <property type="component" value="Chromosome 6"/>
</dbReference>
<feature type="transmembrane region" description="Helical" evidence="2">
    <location>
        <begin position="98"/>
        <end position="123"/>
    </location>
</feature>
<protein>
    <submittedName>
        <fullName evidence="3">Uncharacterized protein</fullName>
    </submittedName>
</protein>
<evidence type="ECO:0000256" key="2">
    <source>
        <dbReference type="SAM" id="Phobius"/>
    </source>
</evidence>
<dbReference type="OrthoDB" id="1930702at2759"/>
<dbReference type="EMBL" id="LR743593">
    <property type="protein sequence ID" value="CAA2622066.1"/>
    <property type="molecule type" value="Genomic_DNA"/>
</dbReference>
<dbReference type="PANTHER" id="PTHR36735">
    <property type="entry name" value="TRANSMEMBRANE PROTEIN"/>
    <property type="match status" value="1"/>
</dbReference>
<reference evidence="3" key="1">
    <citation type="submission" date="2019-12" db="EMBL/GenBank/DDBJ databases">
        <authorList>
            <person name="Scholz U."/>
            <person name="Mascher M."/>
            <person name="Fiebig A."/>
        </authorList>
    </citation>
    <scope>NUCLEOTIDE SEQUENCE</scope>
</reference>
<evidence type="ECO:0000313" key="5">
    <source>
        <dbReference type="Proteomes" id="UP000663760"/>
    </source>
</evidence>
<proteinExistence type="predicted"/>
<dbReference type="AlphaFoldDB" id="A0A7I8IV32"/>